<dbReference type="SUPFAM" id="SSF53254">
    <property type="entry name" value="Phosphoglycerate mutase-like"/>
    <property type="match status" value="1"/>
</dbReference>
<reference evidence="1 2" key="1">
    <citation type="submission" date="2019-07" db="EMBL/GenBank/DDBJ databases">
        <title>Whole genome shotgun sequence of Cellulomonas soli NBRC 109434.</title>
        <authorList>
            <person name="Hosoyama A."/>
            <person name="Uohara A."/>
            <person name="Ohji S."/>
            <person name="Ichikawa N."/>
        </authorList>
    </citation>
    <scope>NUCLEOTIDE SEQUENCE [LARGE SCALE GENOMIC DNA]</scope>
    <source>
        <strain evidence="1 2">NBRC 109434</strain>
    </source>
</reference>
<dbReference type="AlphaFoldDB" id="A0A512PH61"/>
<dbReference type="Pfam" id="PF00300">
    <property type="entry name" value="His_Phos_1"/>
    <property type="match status" value="1"/>
</dbReference>
<dbReference type="Gene3D" id="3.40.50.1240">
    <property type="entry name" value="Phosphoglycerate mutase-like"/>
    <property type="match status" value="1"/>
</dbReference>
<dbReference type="OrthoDB" id="9810154at2"/>
<evidence type="ECO:0000313" key="1">
    <source>
        <dbReference type="EMBL" id="GEP70546.1"/>
    </source>
</evidence>
<protein>
    <submittedName>
        <fullName evidence="1">Phosphoglycerate mutase</fullName>
    </submittedName>
</protein>
<dbReference type="PANTHER" id="PTHR47623:SF1">
    <property type="entry name" value="OS09G0287300 PROTEIN"/>
    <property type="match status" value="1"/>
</dbReference>
<comment type="caution">
    <text evidence="1">The sequence shown here is derived from an EMBL/GenBank/DDBJ whole genome shotgun (WGS) entry which is preliminary data.</text>
</comment>
<name>A0A512PH61_9CELL</name>
<dbReference type="Proteomes" id="UP000321798">
    <property type="component" value="Unassembled WGS sequence"/>
</dbReference>
<organism evidence="1 2">
    <name type="scientific">Cellulomonas soli</name>
    <dbReference type="NCBI Taxonomy" id="931535"/>
    <lineage>
        <taxon>Bacteria</taxon>
        <taxon>Bacillati</taxon>
        <taxon>Actinomycetota</taxon>
        <taxon>Actinomycetes</taxon>
        <taxon>Micrococcales</taxon>
        <taxon>Cellulomonadaceae</taxon>
        <taxon>Cellulomonas</taxon>
    </lineage>
</organism>
<accession>A0A512PH61</accession>
<keyword evidence="2" id="KW-1185">Reference proteome</keyword>
<dbReference type="SMART" id="SM00855">
    <property type="entry name" value="PGAM"/>
    <property type="match status" value="1"/>
</dbReference>
<evidence type="ECO:0000313" key="2">
    <source>
        <dbReference type="Proteomes" id="UP000321798"/>
    </source>
</evidence>
<dbReference type="InterPro" id="IPR029033">
    <property type="entry name" value="His_PPase_superfam"/>
</dbReference>
<gene>
    <name evidence="1" type="ORF">CSO01_32610</name>
</gene>
<dbReference type="CDD" id="cd07067">
    <property type="entry name" value="HP_PGM_like"/>
    <property type="match status" value="1"/>
</dbReference>
<sequence length="178" mass="19293">MTDPIRRLLLLRHAKAEHPQGVVDHQRPLALAGRRQSARVGAALAGSGLVPDLVLCSSSLRTRQTWELVRTNLASTLDGRSFDPVVELSDEVYAADVHDVIDLLRAIPEQVRTVLVVGHEPTMSHTAATLAGTGSDEGTLLRVRVGVPTASWTLLEHEDPWAQLAPNGARLLRLTTPD</sequence>
<proteinExistence type="predicted"/>
<dbReference type="PANTHER" id="PTHR47623">
    <property type="entry name" value="OS09G0287300 PROTEIN"/>
    <property type="match status" value="1"/>
</dbReference>
<dbReference type="RefSeq" id="WP_146954327.1">
    <property type="nucleotide sequence ID" value="NZ_BAABBJ010000016.1"/>
</dbReference>
<dbReference type="InterPro" id="IPR013078">
    <property type="entry name" value="His_Pase_superF_clade-1"/>
</dbReference>
<dbReference type="EMBL" id="BKAL01000014">
    <property type="protein sequence ID" value="GEP70546.1"/>
    <property type="molecule type" value="Genomic_DNA"/>
</dbReference>